<evidence type="ECO:0000256" key="9">
    <source>
        <dbReference type="SAM" id="SignalP"/>
    </source>
</evidence>
<evidence type="ECO:0000256" key="3">
    <source>
        <dbReference type="ARBA" id="ARBA00022448"/>
    </source>
</evidence>
<feature type="chain" id="PRO_5034409249" evidence="9">
    <location>
        <begin position="23"/>
        <end position="392"/>
    </location>
</feature>
<keyword evidence="3 8" id="KW-0813">Transport</keyword>
<dbReference type="EMBL" id="JAEPRC010000316">
    <property type="protein sequence ID" value="KAG2200437.1"/>
    <property type="molecule type" value="Genomic_DNA"/>
</dbReference>
<sequence length="392" mass="43274">MAKYMNILMPCLAILYANQVYAQSDIEADTDASSDEDACALIPLEDYNMGLRVGSIFIILGTSALGTYLPILLHRISPYKPGDIRDWLLTVGKFFGTGVILATAFVHMLPDALENFSSPCLTQGWLSYGAFAGIFCMLSSFALQLLEVVSVAHMNKLRRRKQERIDAELGNGRYNNFAQEKIPSDILHSSQISKQQTVGDEERIESHTHDHDHHIGDDHGHVHGAFLEDDEAYKHIGTYILELGIVMHSILIGITLSTTENSEFITLLIALVFHQFFEGMALGTRLNEMSYKSWYKPVLMGSIYIIMTPIGIAIGIGIHSSFNPNSYSAVLASAILDSLSAGILLYNAYVSLMSMEISHSTAFHNASTTRKVCSFISMYIGAGLMSLIGEWA</sequence>
<proteinExistence type="inferred from homology"/>
<evidence type="ECO:0000256" key="4">
    <source>
        <dbReference type="ARBA" id="ARBA00022692"/>
    </source>
</evidence>
<keyword evidence="11" id="KW-1185">Reference proteome</keyword>
<accession>A0A8H7V013</accession>
<feature type="transmembrane region" description="Helical" evidence="8">
    <location>
        <begin position="239"/>
        <end position="258"/>
    </location>
</feature>
<keyword evidence="7 8" id="KW-0472">Membrane</keyword>
<keyword evidence="5 8" id="KW-1133">Transmembrane helix</keyword>
<organism evidence="10 11">
    <name type="scientific">Mucor plumbeus</name>
    <dbReference type="NCBI Taxonomy" id="97098"/>
    <lineage>
        <taxon>Eukaryota</taxon>
        <taxon>Fungi</taxon>
        <taxon>Fungi incertae sedis</taxon>
        <taxon>Mucoromycota</taxon>
        <taxon>Mucoromycotina</taxon>
        <taxon>Mucoromycetes</taxon>
        <taxon>Mucorales</taxon>
        <taxon>Mucorineae</taxon>
        <taxon>Mucoraceae</taxon>
        <taxon>Mucor</taxon>
    </lineage>
</organism>
<evidence type="ECO:0000313" key="10">
    <source>
        <dbReference type="EMBL" id="KAG2200437.1"/>
    </source>
</evidence>
<dbReference type="AlphaFoldDB" id="A0A8H7V013"/>
<keyword evidence="9" id="KW-0732">Signal</keyword>
<dbReference type="Pfam" id="PF02535">
    <property type="entry name" value="Zip"/>
    <property type="match status" value="1"/>
</dbReference>
<evidence type="ECO:0000256" key="1">
    <source>
        <dbReference type="ARBA" id="ARBA00004141"/>
    </source>
</evidence>
<protein>
    <submittedName>
        <fullName evidence="10">Uncharacterized protein</fullName>
    </submittedName>
</protein>
<feature type="transmembrane region" description="Helical" evidence="8">
    <location>
        <begin position="330"/>
        <end position="352"/>
    </location>
</feature>
<dbReference type="PANTHER" id="PTHR11040">
    <property type="entry name" value="ZINC/IRON TRANSPORTER"/>
    <property type="match status" value="1"/>
</dbReference>
<comment type="subcellular location">
    <subcellularLocation>
        <location evidence="1 8">Membrane</location>
        <topology evidence="1 8">Multi-pass membrane protein</topology>
    </subcellularLocation>
</comment>
<comment type="similarity">
    <text evidence="2 8">Belongs to the ZIP transporter (TC 2.A.5) family.</text>
</comment>
<keyword evidence="4 8" id="KW-0812">Transmembrane</keyword>
<dbReference type="InterPro" id="IPR004698">
    <property type="entry name" value="Zn/Fe_permease_fun/pln"/>
</dbReference>
<evidence type="ECO:0000256" key="7">
    <source>
        <dbReference type="ARBA" id="ARBA00023136"/>
    </source>
</evidence>
<feature type="transmembrane region" description="Helical" evidence="8">
    <location>
        <begin position="298"/>
        <end position="318"/>
    </location>
</feature>
<feature type="signal peptide" evidence="9">
    <location>
        <begin position="1"/>
        <end position="22"/>
    </location>
</feature>
<feature type="transmembrane region" description="Helical" evidence="8">
    <location>
        <begin position="53"/>
        <end position="74"/>
    </location>
</feature>
<evidence type="ECO:0000256" key="2">
    <source>
        <dbReference type="ARBA" id="ARBA00006939"/>
    </source>
</evidence>
<dbReference type="NCBIfam" id="TIGR00820">
    <property type="entry name" value="zip"/>
    <property type="match status" value="1"/>
</dbReference>
<dbReference type="Proteomes" id="UP000650833">
    <property type="component" value="Unassembled WGS sequence"/>
</dbReference>
<keyword evidence="6 8" id="KW-0406">Ion transport</keyword>
<dbReference type="InterPro" id="IPR003689">
    <property type="entry name" value="ZIP"/>
</dbReference>
<comment type="caution">
    <text evidence="10">The sequence shown here is derived from an EMBL/GenBank/DDBJ whole genome shotgun (WGS) entry which is preliminary data.</text>
</comment>
<evidence type="ECO:0000256" key="5">
    <source>
        <dbReference type="ARBA" id="ARBA00022989"/>
    </source>
</evidence>
<evidence type="ECO:0000256" key="6">
    <source>
        <dbReference type="ARBA" id="ARBA00023065"/>
    </source>
</evidence>
<dbReference type="GO" id="GO:0005385">
    <property type="term" value="F:zinc ion transmembrane transporter activity"/>
    <property type="evidence" value="ECO:0007669"/>
    <property type="project" value="InterPro"/>
</dbReference>
<gene>
    <name evidence="10" type="ORF">INT46_002070</name>
</gene>
<feature type="transmembrane region" description="Helical" evidence="8">
    <location>
        <begin position="264"/>
        <end position="286"/>
    </location>
</feature>
<evidence type="ECO:0000256" key="8">
    <source>
        <dbReference type="RuleBase" id="RU362088"/>
    </source>
</evidence>
<evidence type="ECO:0000313" key="11">
    <source>
        <dbReference type="Proteomes" id="UP000650833"/>
    </source>
</evidence>
<dbReference type="GO" id="GO:0005886">
    <property type="term" value="C:plasma membrane"/>
    <property type="evidence" value="ECO:0007669"/>
    <property type="project" value="TreeGrafter"/>
</dbReference>
<feature type="transmembrane region" description="Helical" evidence="8">
    <location>
        <begin position="372"/>
        <end position="389"/>
    </location>
</feature>
<reference evidence="10" key="1">
    <citation type="submission" date="2020-12" db="EMBL/GenBank/DDBJ databases">
        <title>Metabolic potential, ecology and presence of endohyphal bacteria is reflected in genomic diversity of Mucoromycotina.</title>
        <authorList>
            <person name="Muszewska A."/>
            <person name="Okrasinska A."/>
            <person name="Steczkiewicz K."/>
            <person name="Drgas O."/>
            <person name="Orlowska M."/>
            <person name="Perlinska-Lenart U."/>
            <person name="Aleksandrzak-Piekarczyk T."/>
            <person name="Szatraj K."/>
            <person name="Zielenkiewicz U."/>
            <person name="Pilsyk S."/>
            <person name="Malc E."/>
            <person name="Mieczkowski P."/>
            <person name="Kruszewska J.S."/>
            <person name="Biernat P."/>
            <person name="Pawlowska J."/>
        </authorList>
    </citation>
    <scope>NUCLEOTIDE SEQUENCE</scope>
    <source>
        <strain evidence="10">CBS 226.32</strain>
    </source>
</reference>
<feature type="transmembrane region" description="Helical" evidence="8">
    <location>
        <begin position="128"/>
        <end position="152"/>
    </location>
</feature>
<name>A0A8H7V013_9FUNG</name>
<dbReference type="OrthoDB" id="448280at2759"/>
<feature type="transmembrane region" description="Helical" evidence="8">
    <location>
        <begin position="86"/>
        <end position="108"/>
    </location>
</feature>
<dbReference type="PANTHER" id="PTHR11040:SF44">
    <property type="entry name" value="PROTEIN ZNTC-RELATED"/>
    <property type="match status" value="1"/>
</dbReference>